<feature type="region of interest" description="Disordered" evidence="1">
    <location>
        <begin position="1496"/>
        <end position="1525"/>
    </location>
</feature>
<feature type="compositionally biased region" description="Polar residues" evidence="1">
    <location>
        <begin position="485"/>
        <end position="503"/>
    </location>
</feature>
<feature type="compositionally biased region" description="Low complexity" evidence="1">
    <location>
        <begin position="639"/>
        <end position="652"/>
    </location>
</feature>
<feature type="region of interest" description="Disordered" evidence="1">
    <location>
        <begin position="1673"/>
        <end position="1738"/>
    </location>
</feature>
<feature type="compositionally biased region" description="Polar residues" evidence="1">
    <location>
        <begin position="1162"/>
        <end position="1199"/>
    </location>
</feature>
<feature type="compositionally biased region" description="Low complexity" evidence="1">
    <location>
        <begin position="1513"/>
        <end position="1524"/>
    </location>
</feature>
<feature type="compositionally biased region" description="Acidic residues" evidence="1">
    <location>
        <begin position="197"/>
        <end position="215"/>
    </location>
</feature>
<feature type="region of interest" description="Disordered" evidence="1">
    <location>
        <begin position="1590"/>
        <end position="1657"/>
    </location>
</feature>
<feature type="compositionally biased region" description="Pro residues" evidence="1">
    <location>
        <begin position="1226"/>
        <end position="1235"/>
    </location>
</feature>
<proteinExistence type="predicted"/>
<feature type="compositionally biased region" description="Polar residues" evidence="1">
    <location>
        <begin position="34"/>
        <end position="55"/>
    </location>
</feature>
<evidence type="ECO:0000313" key="3">
    <source>
        <dbReference type="Proteomes" id="UP000663827"/>
    </source>
</evidence>
<evidence type="ECO:0000256" key="1">
    <source>
        <dbReference type="SAM" id="MobiDB-lite"/>
    </source>
</evidence>
<feature type="compositionally biased region" description="Polar residues" evidence="1">
    <location>
        <begin position="1"/>
        <end position="11"/>
    </location>
</feature>
<feature type="compositionally biased region" description="Polar residues" evidence="1">
    <location>
        <begin position="653"/>
        <end position="670"/>
    </location>
</feature>
<feature type="compositionally biased region" description="Polar residues" evidence="1">
    <location>
        <begin position="1303"/>
        <end position="1314"/>
    </location>
</feature>
<feature type="compositionally biased region" description="Polar residues" evidence="1">
    <location>
        <begin position="747"/>
        <end position="763"/>
    </location>
</feature>
<protein>
    <recommendedName>
        <fullName evidence="4">PH domain-containing protein</fullName>
    </recommendedName>
</protein>
<feature type="compositionally biased region" description="Polar residues" evidence="1">
    <location>
        <begin position="926"/>
        <end position="940"/>
    </location>
</feature>
<feature type="compositionally biased region" description="Polar residues" evidence="1">
    <location>
        <begin position="983"/>
        <end position="993"/>
    </location>
</feature>
<feature type="compositionally biased region" description="Basic and acidic residues" evidence="1">
    <location>
        <begin position="1007"/>
        <end position="1026"/>
    </location>
</feature>
<feature type="compositionally biased region" description="Low complexity" evidence="1">
    <location>
        <begin position="1711"/>
        <end position="1724"/>
    </location>
</feature>
<sequence>MARNSRSYSRSPDSRIYGTATFSSRSPSYDGRSASPNRSETARSYTSYTRSNHSDTYYDDEGTVQDGDSTTEVERDIQLDDDDEEYYSETERTRSPARSFVSESQTYGTTRSPSRTQTYDSRAPSRTQTYDSRSPSRTDTQRSPSRTDTQRSPSRTETYTDAQSRAPSRTHTYGSRSASRTPTTSRSPSRAYSAYSNDDDQTFDDAQTYEDEDEGASAYDDGRSGSAFYDDGRSGTGSGTGTRYDDSRSASRFTDERTASRSASRSASRFDDDASAHSGYDDAQSGYDDARSGAYDDAQGSDYHSESQVSDGQNYAASQGGRSQSAHSQSALSQSARSQGARSEGQQSEGQYSEDYATSASSSINPQEILASLHSMTLDPVTFERKVLSTVEEQTERTSSSLSRLSANRFASGGHGGASGSEMSLSPSRPSAHSRASSEAASLFSPSTHGSYLSGGPSHTPIKLFSPTAPISALGKEKDRATSLERPTTAQSDYRSTAGSDHSSFLRPSASEQNLKLKDKEEVLLRHPSATLGRRTGDLIAFFESGRASDAAKSVGSASPVKSVASMSPVKSVASMSPGKVSVGLPARTYASGSGSGSGGSYTGSGSDIGGGSSVASPFSRPRGVGVGLGFDALFTPSFPSRSGSPFRPASPTKSAASGTGSFVSGSHRSGASHVFGGSEAGQSETARSGASQTYRSETGRSGASESHRSETARSGVSESYRSETARSGVSESYRSETARTGAGETYRSQTPTYRSETPTYRSESPAYRSETPRSAAHTYRSGAGSDTYRSGGGSQTYRSDGGSETYRSGAGSQTYRSEGGSQTYRSEEGSQTYRSEGGSQTYRSDGGSQTYQSDGASEVESEAYQSEGAGSQTYRSEGAGSQTYRSDGGSQTYRSGAGSETYRSDGGSEAGLSVPGSETYRSETARSAGSETARSQTYRSDGGSDTYRTETYRAPSEAPTARSATETYRSQSRSQSRPRSAISGTYTAGSETYRSEGSYHSGSETYRTHGSDTYRESESRAETPRPDTYTDTESETYRAGSGSEGGASRFMSQLYPRESDVETVTGRSPSSHGQSESGFSQGHSEGTYSQGRSEGAFSQSRSEGTYSQGHSEGSYGQGRSEGSYGQSRTEGSRSPTRSDAYSQGRSEGAYSQGRSEGGHTQGSATYSQGSSTYIRGTSTYQDSRAYTPTYTQDTSTYVPGTEDYTEGSEAYVQEESDTYTQGSRTPPPIPPKSPRTPRGARTATDPKEEMTPVTPKTPNPSAEDKFADWQDRTPQGGDKTAGTPYTAVVPLTPKTAAGAMTPKSQTGAMTPRTSGGRYGKALSEASTAPTSAEGLMRHRISREVVTSVPVPSESEAITLGHQGHGQKPLRISALWYLNVHAPPPFEWLRTQAVLYPSVLILTWIAPTGGRGVVTLDLVNCTEVRSAPSPSHPSARDDVGSVAARLQSADLAETLCPFQLLYTDGVERLGTDTARERVRWVGAIWDVLATIARGPPRALTDGSESESGTLQRSSSVRSHSSEGSATTSFVAPAVDIADTASVVSYVPHETADDTSVASFVPPSRAPSLRRTASMADLELEADIDRALGRTPAPASVSSEDDSNLLSVPRSRSRISGSDGSGYRTPTTDRARSSRYSASNVTGTGREDTTYVPTDTEQSTVRGVRIVADSISFRGSSSARGDTHDALSTGYGSTGRSEGVVSSATYSRRRTLSGVSSSGSGLSRSHGLRRPKRDRTSSTSITFTMSDTTILSLAVVLYPGVTTLDYQ</sequence>
<feature type="compositionally biased region" description="Gly residues" evidence="1">
    <location>
        <begin position="594"/>
        <end position="613"/>
    </location>
</feature>
<organism evidence="2 3">
    <name type="scientific">Rhizoctonia solani</name>
    <dbReference type="NCBI Taxonomy" id="456999"/>
    <lineage>
        <taxon>Eukaryota</taxon>
        <taxon>Fungi</taxon>
        <taxon>Dikarya</taxon>
        <taxon>Basidiomycota</taxon>
        <taxon>Agaricomycotina</taxon>
        <taxon>Agaricomycetes</taxon>
        <taxon>Cantharellales</taxon>
        <taxon>Ceratobasidiaceae</taxon>
        <taxon>Rhizoctonia</taxon>
    </lineage>
</organism>
<evidence type="ECO:0008006" key="4">
    <source>
        <dbReference type="Google" id="ProtNLM"/>
    </source>
</evidence>
<feature type="compositionally biased region" description="Polar residues" evidence="1">
    <location>
        <begin position="869"/>
        <end position="895"/>
    </location>
</feature>
<evidence type="ECO:0000313" key="2">
    <source>
        <dbReference type="EMBL" id="CAE7138623.1"/>
    </source>
</evidence>
<feature type="compositionally biased region" description="Low complexity" evidence="1">
    <location>
        <begin position="970"/>
        <end position="981"/>
    </location>
</feature>
<dbReference type="Proteomes" id="UP000663827">
    <property type="component" value="Unassembled WGS sequence"/>
</dbReference>
<feature type="region of interest" description="Disordered" evidence="1">
    <location>
        <begin position="548"/>
        <end position="622"/>
    </location>
</feature>
<feature type="compositionally biased region" description="Basic and acidic residues" evidence="1">
    <location>
        <begin position="1263"/>
        <end position="1272"/>
    </location>
</feature>
<feature type="compositionally biased region" description="Low complexity" evidence="1">
    <location>
        <begin position="399"/>
        <end position="412"/>
    </location>
</feature>
<feature type="compositionally biased region" description="Polar residues" evidence="1">
    <location>
        <begin position="1066"/>
        <end position="1112"/>
    </location>
</feature>
<feature type="compositionally biased region" description="Polar residues" evidence="1">
    <location>
        <begin position="681"/>
        <end position="705"/>
    </location>
</feature>
<feature type="compositionally biased region" description="Polar residues" evidence="1">
    <location>
        <begin position="141"/>
        <end position="174"/>
    </location>
</feature>
<feature type="compositionally biased region" description="Polar residues" evidence="1">
    <location>
        <begin position="811"/>
        <end position="856"/>
    </location>
</feature>
<feature type="compositionally biased region" description="Basic and acidic residues" evidence="1">
    <location>
        <begin position="243"/>
        <end position="259"/>
    </location>
</feature>
<feature type="region of interest" description="Disordered" evidence="1">
    <location>
        <begin position="1"/>
        <end position="363"/>
    </location>
</feature>
<feature type="compositionally biased region" description="Low complexity" evidence="1">
    <location>
        <begin position="420"/>
        <end position="443"/>
    </location>
</feature>
<name>A0A8H3E3P3_9AGAM</name>
<feature type="compositionally biased region" description="Polar residues" evidence="1">
    <location>
        <begin position="306"/>
        <end position="321"/>
    </location>
</feature>
<feature type="region of interest" description="Disordered" evidence="1">
    <location>
        <begin position="1551"/>
        <end position="1571"/>
    </location>
</feature>
<feature type="region of interest" description="Disordered" evidence="1">
    <location>
        <begin position="639"/>
        <end position="1333"/>
    </location>
</feature>
<gene>
    <name evidence="2" type="ORF">RDB_LOCUS71531</name>
</gene>
<feature type="compositionally biased region" description="Low complexity" evidence="1">
    <location>
        <begin position="175"/>
        <end position="196"/>
    </location>
</feature>
<feature type="compositionally biased region" description="Polar residues" evidence="1">
    <location>
        <begin position="1124"/>
        <end position="1146"/>
    </location>
</feature>
<feature type="compositionally biased region" description="Polar residues" evidence="1">
    <location>
        <begin position="101"/>
        <end position="133"/>
    </location>
</feature>
<feature type="compositionally biased region" description="Polar residues" evidence="1">
    <location>
        <begin position="1689"/>
        <end position="1705"/>
    </location>
</feature>
<feature type="compositionally biased region" description="Low complexity" evidence="1">
    <location>
        <begin position="322"/>
        <end position="343"/>
    </location>
</feature>
<feature type="region of interest" description="Disordered" evidence="1">
    <location>
        <begin position="389"/>
        <end position="513"/>
    </location>
</feature>
<feature type="compositionally biased region" description="Polar residues" evidence="1">
    <location>
        <begin position="1632"/>
        <end position="1642"/>
    </location>
</feature>
<reference evidence="2" key="1">
    <citation type="submission" date="2021-01" db="EMBL/GenBank/DDBJ databases">
        <authorList>
            <person name="Kaushik A."/>
        </authorList>
    </citation>
    <scope>NUCLEOTIDE SEQUENCE</scope>
    <source>
        <strain evidence="2">AG5</strain>
    </source>
</reference>
<comment type="caution">
    <text evidence="2">The sequence shown here is derived from an EMBL/GenBank/DDBJ whole genome shotgun (WGS) entry which is preliminary data.</text>
</comment>
<accession>A0A8H3E3P3</accession>
<feature type="compositionally biased region" description="Polar residues" evidence="1">
    <location>
        <begin position="344"/>
        <end position="363"/>
    </location>
</feature>
<feature type="compositionally biased region" description="Acidic residues" evidence="1">
    <location>
        <begin position="79"/>
        <end position="88"/>
    </location>
</feature>
<dbReference type="EMBL" id="CAJNJQ010001431">
    <property type="protein sequence ID" value="CAE7138623.1"/>
    <property type="molecule type" value="Genomic_DNA"/>
</dbReference>